<dbReference type="AlphaFoldDB" id="A0A0F9JVB1"/>
<dbReference type="EMBL" id="LAZR01009271">
    <property type="protein sequence ID" value="KKM73648.1"/>
    <property type="molecule type" value="Genomic_DNA"/>
</dbReference>
<reference evidence="1" key="1">
    <citation type="journal article" date="2015" name="Nature">
        <title>Complex archaea that bridge the gap between prokaryotes and eukaryotes.</title>
        <authorList>
            <person name="Spang A."/>
            <person name="Saw J.H."/>
            <person name="Jorgensen S.L."/>
            <person name="Zaremba-Niedzwiedzka K."/>
            <person name="Martijn J."/>
            <person name="Lind A.E."/>
            <person name="van Eijk R."/>
            <person name="Schleper C."/>
            <person name="Guy L."/>
            <person name="Ettema T.J."/>
        </authorList>
    </citation>
    <scope>NUCLEOTIDE SEQUENCE</scope>
</reference>
<organism evidence="1">
    <name type="scientific">marine sediment metagenome</name>
    <dbReference type="NCBI Taxonomy" id="412755"/>
    <lineage>
        <taxon>unclassified sequences</taxon>
        <taxon>metagenomes</taxon>
        <taxon>ecological metagenomes</taxon>
    </lineage>
</organism>
<sequence length="63" mass="7275">MRKLLRWIVRALHIKPGKVARSHQITWAKFKEKVGDPIDDGPKKRGLKDGYYEGPLDLFGEIT</sequence>
<name>A0A0F9JVB1_9ZZZZ</name>
<protein>
    <submittedName>
        <fullName evidence="1">Uncharacterized protein</fullName>
    </submittedName>
</protein>
<evidence type="ECO:0000313" key="1">
    <source>
        <dbReference type="EMBL" id="KKM73648.1"/>
    </source>
</evidence>
<comment type="caution">
    <text evidence="1">The sequence shown here is derived from an EMBL/GenBank/DDBJ whole genome shotgun (WGS) entry which is preliminary data.</text>
</comment>
<gene>
    <name evidence="1" type="ORF">LCGC14_1408370</name>
</gene>
<proteinExistence type="predicted"/>
<accession>A0A0F9JVB1</accession>